<evidence type="ECO:0000256" key="7">
    <source>
        <dbReference type="ARBA" id="ARBA00022840"/>
    </source>
</evidence>
<keyword evidence="5 13" id="KW-0547">Nucleotide-binding</keyword>
<dbReference type="SUPFAM" id="SSF55681">
    <property type="entry name" value="Class II aaRS and biotin synthetases"/>
    <property type="match status" value="1"/>
</dbReference>
<feature type="binding site" evidence="13">
    <location>
        <position position="598"/>
    </location>
    <ligand>
        <name>Zn(2+)</name>
        <dbReference type="ChEBI" id="CHEBI:29105"/>
    </ligand>
</feature>
<dbReference type="EMBL" id="FYEK01000029">
    <property type="protein sequence ID" value="SNB67224.1"/>
    <property type="molecule type" value="Genomic_DNA"/>
</dbReference>
<evidence type="ECO:0000259" key="15">
    <source>
        <dbReference type="PROSITE" id="PS50860"/>
    </source>
</evidence>
<evidence type="ECO:0000313" key="17">
    <source>
        <dbReference type="Proteomes" id="UP000197025"/>
    </source>
</evidence>
<comment type="cofactor">
    <cofactor evidence="13">
        <name>Zn(2+)</name>
        <dbReference type="ChEBI" id="CHEBI:29105"/>
    </cofactor>
    <text evidence="13">Binds 1 zinc ion per subunit.</text>
</comment>
<dbReference type="HAMAP" id="MF_00036_B">
    <property type="entry name" value="Ala_tRNA_synth_B"/>
    <property type="match status" value="1"/>
</dbReference>
<dbReference type="InterPro" id="IPR012947">
    <property type="entry name" value="tRNA_SAD"/>
</dbReference>
<evidence type="ECO:0000256" key="6">
    <source>
        <dbReference type="ARBA" id="ARBA00022833"/>
    </source>
</evidence>
<keyword evidence="8 13" id="KW-0694">RNA-binding</keyword>
<evidence type="ECO:0000256" key="10">
    <source>
        <dbReference type="ARBA" id="ARBA00023146"/>
    </source>
</evidence>
<dbReference type="FunFam" id="3.30.980.10:FF:000004">
    <property type="entry name" value="Alanine--tRNA ligase, cytoplasmic"/>
    <property type="match status" value="1"/>
</dbReference>
<dbReference type="InterPro" id="IPR045864">
    <property type="entry name" value="aa-tRNA-synth_II/BPL/LPL"/>
</dbReference>
<keyword evidence="9 13" id="KW-0648">Protein biosynthesis</keyword>
<dbReference type="InterPro" id="IPR009000">
    <property type="entry name" value="Transl_B-barrel_sf"/>
</dbReference>
<comment type="function">
    <text evidence="11 13">Catalyzes the attachment of alanine to tRNA(Ala) in a two-step reaction: alanine is first activated by ATP to form Ala-AMP and then transferred to the acceptor end of tRNA(Ala). Also edits incorrectly charged Ser-tRNA(Ala) and Gly-tRNA(Ala) via its editing domain.</text>
</comment>
<dbReference type="PRINTS" id="PR00980">
    <property type="entry name" value="TRNASYNTHALA"/>
</dbReference>
<reference evidence="17" key="1">
    <citation type="submission" date="2017-06" db="EMBL/GenBank/DDBJ databases">
        <authorList>
            <person name="Varghese N."/>
            <person name="Submissions S."/>
        </authorList>
    </citation>
    <scope>NUCLEOTIDE SEQUENCE [LARGE SCALE GENOMIC DNA]</scope>
    <source>
        <strain evidence="17">JAD2</strain>
    </source>
</reference>
<keyword evidence="7 13" id="KW-0067">ATP-binding</keyword>
<dbReference type="FunCoup" id="A0A212R565">
    <property type="interactions" value="469"/>
</dbReference>
<dbReference type="Pfam" id="PF02272">
    <property type="entry name" value="DHHA1"/>
    <property type="match status" value="1"/>
</dbReference>
<accession>A0A212R565</accession>
<dbReference type="Gene3D" id="2.40.30.130">
    <property type="match status" value="1"/>
</dbReference>
<keyword evidence="3 13" id="KW-0436">Ligase</keyword>
<dbReference type="PANTHER" id="PTHR11777:SF9">
    <property type="entry name" value="ALANINE--TRNA LIGASE, CYTOPLASMIC"/>
    <property type="match status" value="1"/>
</dbReference>
<dbReference type="GO" id="GO:0004813">
    <property type="term" value="F:alanine-tRNA ligase activity"/>
    <property type="evidence" value="ECO:0007669"/>
    <property type="project" value="UniProtKB-UniRule"/>
</dbReference>
<evidence type="ECO:0000313" key="16">
    <source>
        <dbReference type="EMBL" id="SNB67224.1"/>
    </source>
</evidence>
<evidence type="ECO:0000256" key="8">
    <source>
        <dbReference type="ARBA" id="ARBA00022884"/>
    </source>
</evidence>
<dbReference type="Gene3D" id="3.30.980.10">
    <property type="entry name" value="Threonyl-trna Synthetase, Chain A, domain 2"/>
    <property type="match status" value="1"/>
</dbReference>
<dbReference type="EC" id="6.1.1.7" evidence="13"/>
<dbReference type="GO" id="GO:0005524">
    <property type="term" value="F:ATP binding"/>
    <property type="evidence" value="ECO:0007669"/>
    <property type="project" value="UniProtKB-UniRule"/>
</dbReference>
<dbReference type="GO" id="GO:0006419">
    <property type="term" value="P:alanyl-tRNA aminoacylation"/>
    <property type="evidence" value="ECO:0007669"/>
    <property type="project" value="UniProtKB-UniRule"/>
</dbReference>
<dbReference type="Proteomes" id="UP000197025">
    <property type="component" value="Unassembled WGS sequence"/>
</dbReference>
<comment type="similarity">
    <text evidence="1 13">Belongs to the class-II aminoacyl-tRNA synthetase family.</text>
</comment>
<evidence type="ECO:0000256" key="9">
    <source>
        <dbReference type="ARBA" id="ARBA00022917"/>
    </source>
</evidence>
<dbReference type="Gene3D" id="3.10.310.40">
    <property type="match status" value="1"/>
</dbReference>
<dbReference type="SUPFAM" id="SSF50447">
    <property type="entry name" value="Translation proteins"/>
    <property type="match status" value="1"/>
</dbReference>
<dbReference type="NCBIfam" id="TIGR00344">
    <property type="entry name" value="alaS"/>
    <property type="match status" value="1"/>
</dbReference>
<dbReference type="PROSITE" id="PS50860">
    <property type="entry name" value="AA_TRNA_LIGASE_II_ALA"/>
    <property type="match status" value="1"/>
</dbReference>
<dbReference type="GO" id="GO:0008270">
    <property type="term" value="F:zinc ion binding"/>
    <property type="evidence" value="ECO:0007669"/>
    <property type="project" value="UniProtKB-UniRule"/>
</dbReference>
<dbReference type="InterPro" id="IPR018165">
    <property type="entry name" value="Ala-tRNA-synth_IIc_core"/>
</dbReference>
<gene>
    <name evidence="13" type="primary">alaS</name>
    <name evidence="16" type="ORF">SAMN02746019_00010590</name>
</gene>
<evidence type="ECO:0000256" key="12">
    <source>
        <dbReference type="ARBA" id="ARBA00048300"/>
    </source>
</evidence>
<dbReference type="SUPFAM" id="SSF55186">
    <property type="entry name" value="ThrRS/AlaRS common domain"/>
    <property type="match status" value="1"/>
</dbReference>
<evidence type="ECO:0000256" key="2">
    <source>
        <dbReference type="ARBA" id="ARBA00022555"/>
    </source>
</evidence>
<keyword evidence="6 13" id="KW-0862">Zinc</keyword>
<dbReference type="CDD" id="cd00673">
    <property type="entry name" value="AlaRS_core"/>
    <property type="match status" value="1"/>
</dbReference>
<evidence type="ECO:0000256" key="4">
    <source>
        <dbReference type="ARBA" id="ARBA00022723"/>
    </source>
</evidence>
<evidence type="ECO:0000256" key="5">
    <source>
        <dbReference type="ARBA" id="ARBA00022741"/>
    </source>
</evidence>
<feature type="binding site" evidence="13">
    <location>
        <position position="594"/>
    </location>
    <ligand>
        <name>Zn(2+)</name>
        <dbReference type="ChEBI" id="CHEBI:29105"/>
    </ligand>
</feature>
<name>A0A212R565_9CHLR</name>
<dbReference type="Gene3D" id="6.10.250.550">
    <property type="match status" value="1"/>
</dbReference>
<comment type="catalytic activity">
    <reaction evidence="12 13">
        <text>tRNA(Ala) + L-alanine + ATP = L-alanyl-tRNA(Ala) + AMP + diphosphate</text>
        <dbReference type="Rhea" id="RHEA:12540"/>
        <dbReference type="Rhea" id="RHEA-COMP:9657"/>
        <dbReference type="Rhea" id="RHEA-COMP:9923"/>
        <dbReference type="ChEBI" id="CHEBI:30616"/>
        <dbReference type="ChEBI" id="CHEBI:33019"/>
        <dbReference type="ChEBI" id="CHEBI:57972"/>
        <dbReference type="ChEBI" id="CHEBI:78442"/>
        <dbReference type="ChEBI" id="CHEBI:78497"/>
        <dbReference type="ChEBI" id="CHEBI:456215"/>
        <dbReference type="EC" id="6.1.1.7"/>
    </reaction>
</comment>
<keyword evidence="14" id="KW-0175">Coiled coil</keyword>
<keyword evidence="4 13" id="KW-0479">Metal-binding</keyword>
<dbReference type="InterPro" id="IPR023033">
    <property type="entry name" value="Ala_tRNA_ligase_euk/bac"/>
</dbReference>
<dbReference type="GO" id="GO:0002161">
    <property type="term" value="F:aminoacyl-tRNA deacylase activity"/>
    <property type="evidence" value="ECO:0007669"/>
    <property type="project" value="TreeGrafter"/>
</dbReference>
<dbReference type="InterPro" id="IPR018164">
    <property type="entry name" value="Ala-tRNA-synth_IIc_N"/>
</dbReference>
<keyword evidence="13" id="KW-0963">Cytoplasm</keyword>
<dbReference type="FunFam" id="3.30.930.10:FF:000004">
    <property type="entry name" value="Alanine--tRNA ligase"/>
    <property type="match status" value="1"/>
</dbReference>
<evidence type="ECO:0000256" key="14">
    <source>
        <dbReference type="SAM" id="Coils"/>
    </source>
</evidence>
<dbReference type="InterPro" id="IPR002318">
    <property type="entry name" value="Ala-tRNA-lgiase_IIc"/>
</dbReference>
<evidence type="ECO:0000256" key="11">
    <source>
        <dbReference type="ARBA" id="ARBA00024779"/>
    </source>
</evidence>
<dbReference type="Gene3D" id="3.30.54.20">
    <property type="match status" value="1"/>
</dbReference>
<dbReference type="AlphaFoldDB" id="A0A212R565"/>
<keyword evidence="17" id="KW-1185">Reference proteome</keyword>
<feature type="binding site" evidence="13">
    <location>
        <position position="701"/>
    </location>
    <ligand>
        <name>Zn(2+)</name>
        <dbReference type="ChEBI" id="CHEBI:29105"/>
    </ligand>
</feature>
<dbReference type="InterPro" id="IPR003156">
    <property type="entry name" value="DHHA1_dom"/>
</dbReference>
<sequence>MEKQNTVRMSAAQIRQAFLDFFAARGHTIVPSSSLVPVGDPTLLFTNAGMNQFKNVFLGLETRPYKRAASVQKCMRVSGKHNDLENVGPSPRHHTFFEMLGNFSFGDYFKREAIHYAFECLTQVYGLDPERLVFTVHQEDDEAYRVWVEEIGAPRERVFRMGDKTNFWMMGDTGPCGPTSEIHYDWGPEHCTCGDPNCSVALDNGCDRWLELWNLVFMQFDQKADGTRVPLPRPGVDTGMGLERLAAVLQGVFSNYETDLFVPIIERTREIRGHTRAEMEANMVAYRVIADHTRAAAFLIADGVLPGNVGRGYVLRMIIRRAARFGRKIGFEEPFMARVAEAVIEIMGTHYRELVDRREHIFRTLTQEEERFLRTLDLGLSRLEEVLQELATRGARVVPGEEAFRLYDSYGLPLEITRDVARERGFAVDELGFQQAMAQQRERARATERFELDTEQLARYRRLLASLQDKGLVGDQGVEYDPYSGTERETTVAALLVNGEPVQVARPGDRVEVVLPATCFYVESGGQVSDIGHIARYPEGGGDPLWEIEVEDTRQPIPGLIVHIGRVKSGHPRVGDPAWAVVDFERRWDIMRNHTATHLLHAELRSLLGTHVVQAGSLVAPDRLRFDFTHGAILSQDELDAIVYDINEAILMDYPVNVSYEPYQQAIASGAMALFGEKYGEIVRVVRIGWPDEPPISAELCGGTHVYNTSQIGAFVVTYEGGVGSGVRRLEAVTGREAVRLIQDRMRRLSHAATYLEVRPEEVDRKVLDLLDRIQSLEKELARLRREVARQEFEALMKRVERVGDIQVLAAESRVGDIEQLREMTDWFRERVRTNGVIVLASIIGGRPSFVAAVTPDLAERGLDAVRVVRAVAQVVGGSGGGRPTLAQAGGRDVSKIGEALHQAPRLVSEWLKRSAAS</sequence>
<organism evidence="16 17">
    <name type="scientific">Thermoflexus hugenholtzii JAD2</name>
    <dbReference type="NCBI Taxonomy" id="877466"/>
    <lineage>
        <taxon>Bacteria</taxon>
        <taxon>Bacillati</taxon>
        <taxon>Chloroflexota</taxon>
        <taxon>Thermoflexia</taxon>
        <taxon>Thermoflexales</taxon>
        <taxon>Thermoflexaceae</taxon>
        <taxon>Thermoflexus</taxon>
    </lineage>
</organism>
<feature type="coiled-coil region" evidence="14">
    <location>
        <begin position="767"/>
        <end position="794"/>
    </location>
</feature>
<dbReference type="GO" id="GO:0005829">
    <property type="term" value="C:cytosol"/>
    <property type="evidence" value="ECO:0007669"/>
    <property type="project" value="TreeGrafter"/>
</dbReference>
<dbReference type="InterPro" id="IPR018163">
    <property type="entry name" value="Thr/Ala-tRNA-synth_IIc_edit"/>
</dbReference>
<keyword evidence="10 13" id="KW-0030">Aminoacyl-tRNA synthetase</keyword>
<dbReference type="Gene3D" id="3.30.930.10">
    <property type="entry name" value="Bira Bifunctional Protein, Domain 2"/>
    <property type="match status" value="1"/>
</dbReference>
<evidence type="ECO:0000256" key="1">
    <source>
        <dbReference type="ARBA" id="ARBA00008226"/>
    </source>
</evidence>
<dbReference type="InterPro" id="IPR050058">
    <property type="entry name" value="Ala-tRNA_ligase"/>
</dbReference>
<protein>
    <recommendedName>
        <fullName evidence="13">Alanine--tRNA ligase</fullName>
        <ecNumber evidence="13">6.1.1.7</ecNumber>
    </recommendedName>
    <alternativeName>
        <fullName evidence="13">Alanyl-tRNA synthetase</fullName>
        <shortName evidence="13">AlaRS</shortName>
    </alternativeName>
</protein>
<dbReference type="InterPro" id="IPR018162">
    <property type="entry name" value="Ala-tRNA-ligase_IIc_anticod-bd"/>
</dbReference>
<dbReference type="RefSeq" id="WP_200808143.1">
    <property type="nucleotide sequence ID" value="NZ_FYEK01000029.1"/>
</dbReference>
<dbReference type="SMART" id="SM00863">
    <property type="entry name" value="tRNA_SAD"/>
    <property type="match status" value="1"/>
</dbReference>
<evidence type="ECO:0000256" key="3">
    <source>
        <dbReference type="ARBA" id="ARBA00022598"/>
    </source>
</evidence>
<dbReference type="FunFam" id="3.10.310.40:FF:000001">
    <property type="entry name" value="Alanine--tRNA ligase"/>
    <property type="match status" value="1"/>
</dbReference>
<feature type="binding site" evidence="13">
    <location>
        <position position="705"/>
    </location>
    <ligand>
        <name>Zn(2+)</name>
        <dbReference type="ChEBI" id="CHEBI:29105"/>
    </ligand>
</feature>
<proteinExistence type="inferred from homology"/>
<dbReference type="InParanoid" id="A0A212R565"/>
<dbReference type="PANTHER" id="PTHR11777">
    <property type="entry name" value="ALANYL-TRNA SYNTHETASE"/>
    <property type="match status" value="1"/>
</dbReference>
<keyword evidence="2 13" id="KW-0820">tRNA-binding</keyword>
<dbReference type="Pfam" id="PF01411">
    <property type="entry name" value="tRNA-synt_2c"/>
    <property type="match status" value="1"/>
</dbReference>
<dbReference type="GO" id="GO:0000049">
    <property type="term" value="F:tRNA binding"/>
    <property type="evidence" value="ECO:0007669"/>
    <property type="project" value="UniProtKB-KW"/>
</dbReference>
<comment type="subcellular location">
    <subcellularLocation>
        <location evidence="13">Cytoplasm</location>
    </subcellularLocation>
</comment>
<comment type="domain">
    <text evidence="13">Consists of three domains; the N-terminal catalytic domain, the editing domain and the C-terminal C-Ala domain. The editing domain removes incorrectly charged amino acids, while the C-Ala domain, along with tRNA(Ala), serves as a bridge to cooperatively bring together the editing and aminoacylation centers thus stimulating deacylation of misacylated tRNAs.</text>
</comment>
<feature type="domain" description="Alanyl-transfer RNA synthetases family profile" evidence="15">
    <location>
        <begin position="9"/>
        <end position="744"/>
    </location>
</feature>
<evidence type="ECO:0000256" key="13">
    <source>
        <dbReference type="HAMAP-Rule" id="MF_00036"/>
    </source>
</evidence>
<dbReference type="SUPFAM" id="SSF101353">
    <property type="entry name" value="Putative anticodon-binding domain of alanyl-tRNA synthetase (AlaRS)"/>
    <property type="match status" value="1"/>
</dbReference>
<dbReference type="Pfam" id="PF07973">
    <property type="entry name" value="tRNA_SAD"/>
    <property type="match status" value="1"/>
</dbReference>